<dbReference type="InterPro" id="IPR037221">
    <property type="entry name" value="H-type_lectin_dom_sf"/>
</dbReference>
<dbReference type="OrthoDB" id="291007at2759"/>
<protein>
    <recommendedName>
        <fullName evidence="1">H-type lectin domain-containing protein</fullName>
    </recommendedName>
</protein>
<feature type="non-terminal residue" evidence="2">
    <location>
        <position position="1"/>
    </location>
</feature>
<dbReference type="GO" id="GO:0030246">
    <property type="term" value="F:carbohydrate binding"/>
    <property type="evidence" value="ECO:0007669"/>
    <property type="project" value="InterPro"/>
</dbReference>
<dbReference type="Gene3D" id="2.60.40.2080">
    <property type="match status" value="1"/>
</dbReference>
<dbReference type="SUPFAM" id="SSF141086">
    <property type="entry name" value="Agglutinin HPA-like"/>
    <property type="match status" value="1"/>
</dbReference>
<sequence length="63" mass="6861">TLKPIDFSPPLGHVPNAIVWLTALNIDRGQHIQIRGSANEDRNGFTISIDTWGDSKLYKGGAS</sequence>
<dbReference type="InParanoid" id="A0A3N4KF17"/>
<dbReference type="AlphaFoldDB" id="A0A3N4KF17"/>
<proteinExistence type="predicted"/>
<name>A0A3N4KF17_9PEZI</name>
<evidence type="ECO:0000313" key="2">
    <source>
        <dbReference type="EMBL" id="RPB06951.1"/>
    </source>
</evidence>
<dbReference type="Proteomes" id="UP000277580">
    <property type="component" value="Unassembled WGS sequence"/>
</dbReference>
<dbReference type="SMR" id="A0A3N4KF17"/>
<gene>
    <name evidence="2" type="ORF">P167DRAFT_477087</name>
</gene>
<organism evidence="2 3">
    <name type="scientific">Morchella conica CCBAS932</name>
    <dbReference type="NCBI Taxonomy" id="1392247"/>
    <lineage>
        <taxon>Eukaryota</taxon>
        <taxon>Fungi</taxon>
        <taxon>Dikarya</taxon>
        <taxon>Ascomycota</taxon>
        <taxon>Pezizomycotina</taxon>
        <taxon>Pezizomycetes</taxon>
        <taxon>Pezizales</taxon>
        <taxon>Morchellaceae</taxon>
        <taxon>Morchella</taxon>
    </lineage>
</organism>
<dbReference type="GO" id="GO:0007155">
    <property type="term" value="P:cell adhesion"/>
    <property type="evidence" value="ECO:0007669"/>
    <property type="project" value="InterPro"/>
</dbReference>
<evidence type="ECO:0000259" key="1">
    <source>
        <dbReference type="Pfam" id="PF09458"/>
    </source>
</evidence>
<evidence type="ECO:0000313" key="3">
    <source>
        <dbReference type="Proteomes" id="UP000277580"/>
    </source>
</evidence>
<dbReference type="InterPro" id="IPR019019">
    <property type="entry name" value="H-type_lectin_domain"/>
</dbReference>
<keyword evidence="3" id="KW-1185">Reference proteome</keyword>
<accession>A0A3N4KF17</accession>
<reference evidence="2 3" key="1">
    <citation type="journal article" date="2018" name="Nat. Ecol. Evol.">
        <title>Pezizomycetes genomes reveal the molecular basis of ectomycorrhizal truffle lifestyle.</title>
        <authorList>
            <person name="Murat C."/>
            <person name="Payen T."/>
            <person name="Noel B."/>
            <person name="Kuo A."/>
            <person name="Morin E."/>
            <person name="Chen J."/>
            <person name="Kohler A."/>
            <person name="Krizsan K."/>
            <person name="Balestrini R."/>
            <person name="Da Silva C."/>
            <person name="Montanini B."/>
            <person name="Hainaut M."/>
            <person name="Levati E."/>
            <person name="Barry K.W."/>
            <person name="Belfiori B."/>
            <person name="Cichocki N."/>
            <person name="Clum A."/>
            <person name="Dockter R.B."/>
            <person name="Fauchery L."/>
            <person name="Guy J."/>
            <person name="Iotti M."/>
            <person name="Le Tacon F."/>
            <person name="Lindquist E.A."/>
            <person name="Lipzen A."/>
            <person name="Malagnac F."/>
            <person name="Mello A."/>
            <person name="Molinier V."/>
            <person name="Miyauchi S."/>
            <person name="Poulain J."/>
            <person name="Riccioni C."/>
            <person name="Rubini A."/>
            <person name="Sitrit Y."/>
            <person name="Splivallo R."/>
            <person name="Traeger S."/>
            <person name="Wang M."/>
            <person name="Zifcakova L."/>
            <person name="Wipf D."/>
            <person name="Zambonelli A."/>
            <person name="Paolocci F."/>
            <person name="Nowrousian M."/>
            <person name="Ottonello S."/>
            <person name="Baldrian P."/>
            <person name="Spatafora J.W."/>
            <person name="Henrissat B."/>
            <person name="Nagy L.G."/>
            <person name="Aury J.M."/>
            <person name="Wincker P."/>
            <person name="Grigoriev I.V."/>
            <person name="Bonfante P."/>
            <person name="Martin F.M."/>
        </authorList>
    </citation>
    <scope>NUCLEOTIDE SEQUENCE [LARGE SCALE GENOMIC DNA]</scope>
    <source>
        <strain evidence="2 3">CCBAS932</strain>
    </source>
</reference>
<feature type="domain" description="H-type lectin" evidence="1">
    <location>
        <begin position="3"/>
        <end position="59"/>
    </location>
</feature>
<dbReference type="EMBL" id="ML119204">
    <property type="protein sequence ID" value="RPB06951.1"/>
    <property type="molecule type" value="Genomic_DNA"/>
</dbReference>
<feature type="non-terminal residue" evidence="2">
    <location>
        <position position="63"/>
    </location>
</feature>
<dbReference type="Pfam" id="PF09458">
    <property type="entry name" value="H_lectin"/>
    <property type="match status" value="1"/>
</dbReference>